<evidence type="ECO:0000313" key="10">
    <source>
        <dbReference type="Proteomes" id="UP000261231"/>
    </source>
</evidence>
<gene>
    <name evidence="7" type="ORF">DW070_10015</name>
    <name evidence="8" type="ORF">DW747_07540</name>
</gene>
<dbReference type="FunFam" id="3.90.1530.30:FF:000001">
    <property type="entry name" value="Chromosome partitioning protein ParB"/>
    <property type="match status" value="1"/>
</dbReference>
<dbReference type="InterPro" id="IPR036086">
    <property type="entry name" value="ParB/Sulfiredoxin_sf"/>
</dbReference>
<evidence type="ECO:0000256" key="2">
    <source>
        <dbReference type="ARBA" id="ARBA00006295"/>
    </source>
</evidence>
<keyword evidence="4" id="KW-0238">DNA-binding</keyword>
<dbReference type="Pfam" id="PF02195">
    <property type="entry name" value="ParB_N"/>
    <property type="match status" value="1"/>
</dbReference>
<dbReference type="InterPro" id="IPR041468">
    <property type="entry name" value="HTH_ParB/Spo0J"/>
</dbReference>
<dbReference type="GO" id="GO:0005694">
    <property type="term" value="C:chromosome"/>
    <property type="evidence" value="ECO:0007669"/>
    <property type="project" value="TreeGrafter"/>
</dbReference>
<dbReference type="EMBL" id="QVEP01000023">
    <property type="protein sequence ID" value="RGB79575.1"/>
    <property type="molecule type" value="Genomic_DNA"/>
</dbReference>
<keyword evidence="10" id="KW-1185">Reference proteome</keyword>
<dbReference type="SUPFAM" id="SSF110849">
    <property type="entry name" value="ParB/Sulfiredoxin"/>
    <property type="match status" value="1"/>
</dbReference>
<comment type="caution">
    <text evidence="8">The sequence shown here is derived from an EMBL/GenBank/DDBJ whole genome shotgun (WGS) entry which is preliminary data.</text>
</comment>
<feature type="domain" description="ParB-like N-terminal" evidence="6">
    <location>
        <begin position="104"/>
        <end position="193"/>
    </location>
</feature>
<feature type="compositionally biased region" description="Low complexity" evidence="5">
    <location>
        <begin position="18"/>
        <end position="30"/>
    </location>
</feature>
<evidence type="ECO:0000313" key="8">
    <source>
        <dbReference type="EMBL" id="RGC48004.1"/>
    </source>
</evidence>
<dbReference type="Gene3D" id="1.10.10.2830">
    <property type="match status" value="1"/>
</dbReference>
<evidence type="ECO:0000313" key="9">
    <source>
        <dbReference type="Proteomes" id="UP000260773"/>
    </source>
</evidence>
<dbReference type="CDD" id="cd16393">
    <property type="entry name" value="SPO0J_N"/>
    <property type="match status" value="1"/>
</dbReference>
<dbReference type="NCBIfam" id="TIGR00180">
    <property type="entry name" value="parB_part"/>
    <property type="match status" value="1"/>
</dbReference>
<dbReference type="SUPFAM" id="SSF109709">
    <property type="entry name" value="KorB DNA-binding domain-like"/>
    <property type="match status" value="1"/>
</dbReference>
<name>A0A3E2XMM2_9FIRM</name>
<dbReference type="GO" id="GO:0007059">
    <property type="term" value="P:chromosome segregation"/>
    <property type="evidence" value="ECO:0007669"/>
    <property type="project" value="UniProtKB-KW"/>
</dbReference>
<organism evidence="8 10">
    <name type="scientific">Coprococcus catus</name>
    <dbReference type="NCBI Taxonomy" id="116085"/>
    <lineage>
        <taxon>Bacteria</taxon>
        <taxon>Bacillati</taxon>
        <taxon>Bacillota</taxon>
        <taxon>Clostridia</taxon>
        <taxon>Lachnospirales</taxon>
        <taxon>Lachnospiraceae</taxon>
        <taxon>Coprococcus</taxon>
    </lineage>
</organism>
<dbReference type="AlphaFoldDB" id="A0A3E2XMM2"/>
<dbReference type="GO" id="GO:0045881">
    <property type="term" value="P:positive regulation of sporulation resulting in formation of a cellular spore"/>
    <property type="evidence" value="ECO:0007669"/>
    <property type="project" value="TreeGrafter"/>
</dbReference>
<protein>
    <submittedName>
        <fullName evidence="8">ParB/RepB/Spo0J family partition protein</fullName>
    </submittedName>
</protein>
<dbReference type="Gene3D" id="3.90.1530.30">
    <property type="match status" value="1"/>
</dbReference>
<comment type="subcellular location">
    <subcellularLocation>
        <location evidence="1">Cytoplasm</location>
        <location evidence="1">Nucleoid</location>
    </subcellularLocation>
</comment>
<evidence type="ECO:0000256" key="4">
    <source>
        <dbReference type="ARBA" id="ARBA00023125"/>
    </source>
</evidence>
<proteinExistence type="inferred from homology"/>
<dbReference type="Proteomes" id="UP000261231">
    <property type="component" value="Unassembled WGS sequence"/>
</dbReference>
<evidence type="ECO:0000256" key="5">
    <source>
        <dbReference type="SAM" id="MobiDB-lite"/>
    </source>
</evidence>
<dbReference type="RefSeq" id="WP_117528529.1">
    <property type="nucleotide sequence ID" value="NZ_JAQDKA010000004.1"/>
</dbReference>
<keyword evidence="3" id="KW-0159">Chromosome partition</keyword>
<dbReference type="GO" id="GO:0009295">
    <property type="term" value="C:nucleoid"/>
    <property type="evidence" value="ECO:0007669"/>
    <property type="project" value="UniProtKB-SubCell"/>
</dbReference>
<evidence type="ECO:0000256" key="3">
    <source>
        <dbReference type="ARBA" id="ARBA00022829"/>
    </source>
</evidence>
<feature type="region of interest" description="Disordered" evidence="5">
    <location>
        <begin position="1"/>
        <end position="55"/>
    </location>
</feature>
<dbReference type="PANTHER" id="PTHR33375">
    <property type="entry name" value="CHROMOSOME-PARTITIONING PROTEIN PARB-RELATED"/>
    <property type="match status" value="1"/>
</dbReference>
<sequence length="363" mass="40928">MAVKKKKGLGRGLDALISPTTSLTTHSETTAPKKSELQSTSSKTEADLKSTQKDATHSSNIVEKIVEVPVEKVVEKIVEVPVEKVVEVPVEKIVEKVIEKNAETLVKIDEIEPNRSQPRQNFDEDALQELADSIKLHGIIQPLIVQKKDDFYTIIAGERRWRAARLAGLTEIPVIIKDYTPMESMEIALIENLQREDLNPIEEAIAFQKLIDEYGLKQEEAAEKVSKSRTAVTNSLRLLKLDNRVKQMIVDEMISSGHGRALLAITDPELQYTLAMKIFDNKLSVRETERLIKNMLADKKNKKAAGIDPQTAIIYHQLEDKIKSIIGTKVQINAKSNKKGRIEIEYYSEEDLERIVSLLETIK</sequence>
<dbReference type="OrthoDB" id="9802051at2"/>
<dbReference type="Proteomes" id="UP000260773">
    <property type="component" value="Unassembled WGS sequence"/>
</dbReference>
<reference evidence="9 10" key="1">
    <citation type="submission" date="2018-08" db="EMBL/GenBank/DDBJ databases">
        <title>A genome reference for cultivated species of the human gut microbiota.</title>
        <authorList>
            <person name="Zou Y."/>
            <person name="Xue W."/>
            <person name="Luo G."/>
        </authorList>
    </citation>
    <scope>NUCLEOTIDE SEQUENCE [LARGE SCALE GENOMIC DNA]</scope>
    <source>
        <strain evidence="7 9">AF45-17</strain>
        <strain evidence="8 10">AM28-39</strain>
    </source>
</reference>
<evidence type="ECO:0000256" key="1">
    <source>
        <dbReference type="ARBA" id="ARBA00004453"/>
    </source>
</evidence>
<dbReference type="FunFam" id="1.10.10.2830:FF:000001">
    <property type="entry name" value="Chromosome partitioning protein ParB"/>
    <property type="match status" value="1"/>
</dbReference>
<dbReference type="InterPro" id="IPR050336">
    <property type="entry name" value="Chromosome_partition/occlusion"/>
</dbReference>
<dbReference type="InterPro" id="IPR003115">
    <property type="entry name" value="ParB_N"/>
</dbReference>
<dbReference type="Pfam" id="PF23552">
    <property type="entry name" value="ParB_C"/>
    <property type="match status" value="1"/>
</dbReference>
<evidence type="ECO:0000259" key="6">
    <source>
        <dbReference type="SMART" id="SM00470"/>
    </source>
</evidence>
<dbReference type="GO" id="GO:0003677">
    <property type="term" value="F:DNA binding"/>
    <property type="evidence" value="ECO:0007669"/>
    <property type="project" value="UniProtKB-KW"/>
</dbReference>
<dbReference type="PANTHER" id="PTHR33375:SF1">
    <property type="entry name" value="CHROMOSOME-PARTITIONING PROTEIN PARB-RELATED"/>
    <property type="match status" value="1"/>
</dbReference>
<comment type="similarity">
    <text evidence="2">Belongs to the ParB family.</text>
</comment>
<feature type="compositionally biased region" description="Basic and acidic residues" evidence="5">
    <location>
        <begin position="44"/>
        <end position="55"/>
    </location>
</feature>
<evidence type="ECO:0000313" key="7">
    <source>
        <dbReference type="EMBL" id="RGB79575.1"/>
    </source>
</evidence>
<dbReference type="Pfam" id="PF17762">
    <property type="entry name" value="HTH_ParB"/>
    <property type="match status" value="1"/>
</dbReference>
<dbReference type="InterPro" id="IPR057240">
    <property type="entry name" value="ParB_dimer_C"/>
</dbReference>
<accession>A0A3E2XMM2</accession>
<dbReference type="EMBL" id="QVFD01000005">
    <property type="protein sequence ID" value="RGC48004.1"/>
    <property type="molecule type" value="Genomic_DNA"/>
</dbReference>
<dbReference type="SMART" id="SM00470">
    <property type="entry name" value="ParB"/>
    <property type="match status" value="1"/>
</dbReference>
<dbReference type="InterPro" id="IPR004437">
    <property type="entry name" value="ParB/RepB/Spo0J"/>
</dbReference>